<evidence type="ECO:0000256" key="3">
    <source>
        <dbReference type="ARBA" id="ARBA00022840"/>
    </source>
</evidence>
<dbReference type="SMART" id="SM00382">
    <property type="entry name" value="AAA"/>
    <property type="match status" value="1"/>
</dbReference>
<dbReference type="Proteomes" id="UP000500953">
    <property type="component" value="Chromosome"/>
</dbReference>
<organism evidence="5 6">
    <name type="scientific">Nocardia terpenica</name>
    <dbReference type="NCBI Taxonomy" id="455432"/>
    <lineage>
        <taxon>Bacteria</taxon>
        <taxon>Bacillati</taxon>
        <taxon>Actinomycetota</taxon>
        <taxon>Actinomycetes</taxon>
        <taxon>Mycobacteriales</taxon>
        <taxon>Nocardiaceae</taxon>
        <taxon>Nocardia</taxon>
    </lineage>
</organism>
<evidence type="ECO:0000256" key="1">
    <source>
        <dbReference type="ARBA" id="ARBA00006914"/>
    </source>
</evidence>
<sequence>MSAYRLAPAHVHTIVTAALAHAEATHTIPDLHHLRHAATHRTAGDLTTLTRRVTPTAAWTDLVVPDHVRTQLHDLALRARYRPRVLGEWGLRPGALRGHGIAALFTGEPGTGKTLAAEVLATDLGLNLYIVNLATVLDKYIGETEKHLDTLFTHATTLNGLLLFDEADAVFGKRTDTKDAHDRHANTQVSYLLQRLEAFDGIVILTSNLTANIDPAFTRRLDQIIHFPLPTETDRLALWNLCLGPHLPRDPGLDLRLIAVTFPLPGGSIRNAATNAAYHAAHTGRALTTTDLITGIEIEYRKTGRLIDDDTFHPTPTPTHP</sequence>
<dbReference type="SUPFAM" id="SSF52540">
    <property type="entry name" value="P-loop containing nucleoside triphosphate hydrolases"/>
    <property type="match status" value="1"/>
</dbReference>
<dbReference type="EMBL" id="CP046173">
    <property type="protein sequence ID" value="QIS23517.1"/>
    <property type="molecule type" value="Genomic_DNA"/>
</dbReference>
<proteinExistence type="inferred from homology"/>
<protein>
    <submittedName>
        <fullName evidence="5">AAA family ATPase</fullName>
    </submittedName>
</protein>
<gene>
    <name evidence="5" type="ORF">F6W96_39730</name>
</gene>
<evidence type="ECO:0000313" key="6">
    <source>
        <dbReference type="Proteomes" id="UP000500953"/>
    </source>
</evidence>
<dbReference type="GO" id="GO:0005524">
    <property type="term" value="F:ATP binding"/>
    <property type="evidence" value="ECO:0007669"/>
    <property type="project" value="UniProtKB-KW"/>
</dbReference>
<comment type="similarity">
    <text evidence="1">Belongs to the AAA ATPase family.</text>
</comment>
<evidence type="ECO:0000313" key="5">
    <source>
        <dbReference type="EMBL" id="QIS23517.1"/>
    </source>
</evidence>
<evidence type="ECO:0000259" key="4">
    <source>
        <dbReference type="SMART" id="SM00382"/>
    </source>
</evidence>
<dbReference type="AlphaFoldDB" id="A0A6G9ZDU4"/>
<feature type="domain" description="AAA+ ATPase" evidence="4">
    <location>
        <begin position="99"/>
        <end position="231"/>
    </location>
</feature>
<evidence type="ECO:0000256" key="2">
    <source>
        <dbReference type="ARBA" id="ARBA00022741"/>
    </source>
</evidence>
<dbReference type="PANTHER" id="PTHR23073">
    <property type="entry name" value="26S PROTEASOME REGULATORY SUBUNIT"/>
    <property type="match status" value="1"/>
</dbReference>
<dbReference type="GO" id="GO:0016887">
    <property type="term" value="F:ATP hydrolysis activity"/>
    <property type="evidence" value="ECO:0007669"/>
    <property type="project" value="InterPro"/>
</dbReference>
<dbReference type="InterPro" id="IPR003959">
    <property type="entry name" value="ATPase_AAA_core"/>
</dbReference>
<accession>A0A6G9ZDU4</accession>
<name>A0A6G9ZDU4_9NOCA</name>
<dbReference type="InterPro" id="IPR050221">
    <property type="entry name" value="26S_Proteasome_ATPase"/>
</dbReference>
<keyword evidence="3" id="KW-0067">ATP-binding</keyword>
<dbReference type="InterPro" id="IPR027417">
    <property type="entry name" value="P-loop_NTPase"/>
</dbReference>
<dbReference type="RefSeq" id="WP_167490850.1">
    <property type="nucleotide sequence ID" value="NZ_CP046173.1"/>
</dbReference>
<dbReference type="CDD" id="cd19481">
    <property type="entry name" value="RecA-like_protease"/>
    <property type="match status" value="1"/>
</dbReference>
<dbReference type="Gene3D" id="3.40.50.300">
    <property type="entry name" value="P-loop containing nucleotide triphosphate hydrolases"/>
    <property type="match status" value="1"/>
</dbReference>
<reference evidence="5 6" key="1">
    <citation type="journal article" date="2019" name="ACS Chem. Biol.">
        <title>Identification and Mobilization of a Cryptic Antibiotic Biosynthesis Gene Locus from a Human-Pathogenic Nocardia Isolate.</title>
        <authorList>
            <person name="Herisse M."/>
            <person name="Ishida K."/>
            <person name="Porter J.L."/>
            <person name="Howden B."/>
            <person name="Hertweck C."/>
            <person name="Stinear T.P."/>
            <person name="Pidot S.J."/>
        </authorList>
    </citation>
    <scope>NUCLEOTIDE SEQUENCE [LARGE SCALE GENOMIC DNA]</scope>
    <source>
        <strain evidence="5 6">AUSMDU00012715</strain>
    </source>
</reference>
<dbReference type="Pfam" id="PF00004">
    <property type="entry name" value="AAA"/>
    <property type="match status" value="1"/>
</dbReference>
<dbReference type="InterPro" id="IPR003593">
    <property type="entry name" value="AAA+_ATPase"/>
</dbReference>
<keyword evidence="2" id="KW-0547">Nucleotide-binding</keyword>